<evidence type="ECO:0000256" key="6">
    <source>
        <dbReference type="ARBA" id="ARBA00022695"/>
    </source>
</evidence>
<keyword evidence="6 10" id="KW-0548">Nucleotidyltransferase</keyword>
<evidence type="ECO:0000256" key="5">
    <source>
        <dbReference type="ARBA" id="ARBA00022679"/>
    </source>
</evidence>
<keyword evidence="4 10" id="KW-0240">DNA-directed RNA polymerase</keyword>
<dbReference type="InterPro" id="IPR036161">
    <property type="entry name" value="RPB6/omega-like_sf"/>
</dbReference>
<evidence type="ECO:0000256" key="3">
    <source>
        <dbReference type="ARBA" id="ARBA00013725"/>
    </source>
</evidence>
<sequence length="68" mass="7915">MLYPSIDELLKVIDSKYSLVTISARRARQFQEDEDPLLEKYLSDKYVGKSLEEIYDGVLKIKKSSDQD</sequence>
<dbReference type="SUPFAM" id="SSF63562">
    <property type="entry name" value="RPB6/omega subunit-like"/>
    <property type="match status" value="1"/>
</dbReference>
<dbReference type="AlphaFoldDB" id="A0A2X4W737"/>
<dbReference type="HAMAP" id="MF_00366">
    <property type="entry name" value="RNApol_bact_RpoZ"/>
    <property type="match status" value="1"/>
</dbReference>
<evidence type="ECO:0000313" key="12">
    <source>
        <dbReference type="Proteomes" id="UP000249134"/>
    </source>
</evidence>
<dbReference type="KEGG" id="blen:NCTC4824_02717"/>
<reference evidence="11 12" key="1">
    <citation type="submission" date="2018-06" db="EMBL/GenBank/DDBJ databases">
        <authorList>
            <consortium name="Pathogen Informatics"/>
            <person name="Doyle S."/>
        </authorList>
    </citation>
    <scope>NUCLEOTIDE SEQUENCE [LARGE SCALE GENOMIC DNA]</scope>
    <source>
        <strain evidence="11 12">NCTC4824</strain>
    </source>
</reference>
<evidence type="ECO:0000256" key="9">
    <source>
        <dbReference type="ARBA" id="ARBA00048552"/>
    </source>
</evidence>
<dbReference type="Gene3D" id="3.90.940.10">
    <property type="match status" value="1"/>
</dbReference>
<dbReference type="PANTHER" id="PTHR34476:SF1">
    <property type="entry name" value="DNA-DIRECTED RNA POLYMERASE SUBUNIT OMEGA"/>
    <property type="match status" value="1"/>
</dbReference>
<dbReference type="Pfam" id="PF01192">
    <property type="entry name" value="RNA_pol_Rpb6"/>
    <property type="match status" value="1"/>
</dbReference>
<dbReference type="NCBIfam" id="TIGR00690">
    <property type="entry name" value="rpoZ"/>
    <property type="match status" value="1"/>
</dbReference>
<dbReference type="Proteomes" id="UP000249134">
    <property type="component" value="Chromosome 1"/>
</dbReference>
<keyword evidence="5 10" id="KW-0808">Transferase</keyword>
<dbReference type="GO" id="GO:0000428">
    <property type="term" value="C:DNA-directed RNA polymerase complex"/>
    <property type="evidence" value="ECO:0007669"/>
    <property type="project" value="UniProtKB-KW"/>
</dbReference>
<dbReference type="GO" id="GO:0006351">
    <property type="term" value="P:DNA-templated transcription"/>
    <property type="evidence" value="ECO:0007669"/>
    <property type="project" value="UniProtKB-UniRule"/>
</dbReference>
<dbReference type="PANTHER" id="PTHR34476">
    <property type="entry name" value="DNA-DIRECTED RNA POLYMERASE SUBUNIT OMEGA"/>
    <property type="match status" value="1"/>
</dbReference>
<dbReference type="STRING" id="1348624.GCA_001591545_01767"/>
<comment type="catalytic activity">
    <reaction evidence="9 10">
        <text>RNA(n) + a ribonucleoside 5'-triphosphate = RNA(n+1) + diphosphate</text>
        <dbReference type="Rhea" id="RHEA:21248"/>
        <dbReference type="Rhea" id="RHEA-COMP:14527"/>
        <dbReference type="Rhea" id="RHEA-COMP:17342"/>
        <dbReference type="ChEBI" id="CHEBI:33019"/>
        <dbReference type="ChEBI" id="CHEBI:61557"/>
        <dbReference type="ChEBI" id="CHEBI:140395"/>
        <dbReference type="EC" id="2.7.7.6"/>
    </reaction>
</comment>
<dbReference type="InterPro" id="IPR006110">
    <property type="entry name" value="Pol_omega/Rpo6/RPB6"/>
</dbReference>
<dbReference type="RefSeq" id="WP_066139810.1">
    <property type="nucleotide sequence ID" value="NZ_CBCSGM010000001.1"/>
</dbReference>
<protein>
    <recommendedName>
        <fullName evidence="3 10">DNA-directed RNA polymerase subunit omega</fullName>
        <shortName evidence="10">RNAP omega subunit</shortName>
        <ecNumber evidence="2 10">2.7.7.6</ecNumber>
    </recommendedName>
    <alternativeName>
        <fullName evidence="10">RNA polymerase omega subunit</fullName>
    </alternativeName>
    <alternativeName>
        <fullName evidence="8 10">Transcriptase subunit omega</fullName>
    </alternativeName>
</protein>
<evidence type="ECO:0000256" key="4">
    <source>
        <dbReference type="ARBA" id="ARBA00022478"/>
    </source>
</evidence>
<dbReference type="EMBL" id="LS483476">
    <property type="protein sequence ID" value="SQI60467.1"/>
    <property type="molecule type" value="Genomic_DNA"/>
</dbReference>
<keyword evidence="12" id="KW-1185">Reference proteome</keyword>
<dbReference type="GO" id="GO:0003899">
    <property type="term" value="F:DNA-directed RNA polymerase activity"/>
    <property type="evidence" value="ECO:0007669"/>
    <property type="project" value="UniProtKB-UniRule"/>
</dbReference>
<dbReference type="EC" id="2.7.7.6" evidence="2 10"/>
<gene>
    <name evidence="10 11" type="primary">rpoZ</name>
    <name evidence="11" type="ORF">NCTC4824_02717</name>
</gene>
<organism evidence="11 12">
    <name type="scientific">Lederbergia lenta</name>
    <name type="common">Bacillus lentus</name>
    <dbReference type="NCBI Taxonomy" id="1467"/>
    <lineage>
        <taxon>Bacteria</taxon>
        <taxon>Bacillati</taxon>
        <taxon>Bacillota</taxon>
        <taxon>Bacilli</taxon>
        <taxon>Bacillales</taxon>
        <taxon>Bacillaceae</taxon>
        <taxon>Lederbergia</taxon>
    </lineage>
</organism>
<comment type="similarity">
    <text evidence="1 10">Belongs to the RNA polymerase subunit omega family.</text>
</comment>
<evidence type="ECO:0000313" key="11">
    <source>
        <dbReference type="EMBL" id="SQI60467.1"/>
    </source>
</evidence>
<evidence type="ECO:0000256" key="2">
    <source>
        <dbReference type="ARBA" id="ARBA00012418"/>
    </source>
</evidence>
<evidence type="ECO:0000256" key="10">
    <source>
        <dbReference type="HAMAP-Rule" id="MF_00366"/>
    </source>
</evidence>
<dbReference type="SMART" id="SM01409">
    <property type="entry name" value="RNA_pol_Rpb6"/>
    <property type="match status" value="1"/>
</dbReference>
<evidence type="ECO:0000256" key="8">
    <source>
        <dbReference type="ARBA" id="ARBA00029924"/>
    </source>
</evidence>
<proteinExistence type="inferred from homology"/>
<accession>A0A2X4W737</accession>
<dbReference type="GO" id="GO:0003677">
    <property type="term" value="F:DNA binding"/>
    <property type="evidence" value="ECO:0007669"/>
    <property type="project" value="UniProtKB-UniRule"/>
</dbReference>
<name>A0A2X4W737_LEDLE</name>
<evidence type="ECO:0000256" key="1">
    <source>
        <dbReference type="ARBA" id="ARBA00006711"/>
    </source>
</evidence>
<comment type="subunit">
    <text evidence="10">The RNAP catalytic core consists of 2 alpha, 1 beta, 1 beta' and 1 omega subunit. When a sigma factor is associated with the core the holoenzyme is formed, which can initiate transcription.</text>
</comment>
<comment type="function">
    <text evidence="10">Promotes RNA polymerase assembly. Latches the N- and C-terminal regions of the beta' subunit thereby facilitating its interaction with the beta and alpha subunits.</text>
</comment>
<evidence type="ECO:0000256" key="7">
    <source>
        <dbReference type="ARBA" id="ARBA00023163"/>
    </source>
</evidence>
<dbReference type="InterPro" id="IPR003716">
    <property type="entry name" value="DNA-dir_RNA_pol_omega"/>
</dbReference>
<keyword evidence="7 10" id="KW-0804">Transcription</keyword>